<evidence type="ECO:0000313" key="2">
    <source>
        <dbReference type="EMBL" id="OEU06792.1"/>
    </source>
</evidence>
<feature type="region of interest" description="Disordered" evidence="1">
    <location>
        <begin position="1"/>
        <end position="25"/>
    </location>
</feature>
<reference evidence="2 3" key="1">
    <citation type="submission" date="2016-09" db="EMBL/GenBank/DDBJ databases">
        <title>Extensive genetic diversity and differential bi-allelic expression allows diatom success in the polar Southern Ocean.</title>
        <authorList>
            <consortium name="DOE Joint Genome Institute"/>
            <person name="Mock T."/>
            <person name="Otillar R.P."/>
            <person name="Strauss J."/>
            <person name="Dupont C."/>
            <person name="Frickenhaus S."/>
            <person name="Maumus F."/>
            <person name="Mcmullan M."/>
            <person name="Sanges R."/>
            <person name="Schmutz J."/>
            <person name="Toseland A."/>
            <person name="Valas R."/>
            <person name="Veluchamy A."/>
            <person name="Ward B.J."/>
            <person name="Allen A."/>
            <person name="Barry K."/>
            <person name="Falciatore A."/>
            <person name="Ferrante M."/>
            <person name="Fortunato A.E."/>
            <person name="Gloeckner G."/>
            <person name="Gruber A."/>
            <person name="Hipkin R."/>
            <person name="Janech M."/>
            <person name="Kroth P."/>
            <person name="Leese F."/>
            <person name="Lindquist E."/>
            <person name="Lyon B.R."/>
            <person name="Martin J."/>
            <person name="Mayer C."/>
            <person name="Parker M."/>
            <person name="Quesneville H."/>
            <person name="Raymond J."/>
            <person name="Uhlig C."/>
            <person name="Valentin K.U."/>
            <person name="Worden A.Z."/>
            <person name="Armbrust E.V."/>
            <person name="Bowler C."/>
            <person name="Green B."/>
            <person name="Moulton V."/>
            <person name="Van Oosterhout C."/>
            <person name="Grigoriev I."/>
        </authorList>
    </citation>
    <scope>NUCLEOTIDE SEQUENCE [LARGE SCALE GENOMIC DNA]</scope>
    <source>
        <strain evidence="2 3">CCMP1102</strain>
    </source>
</reference>
<sequence length="212" mass="23626">MIRDNFNVTGSDDADRKGNDITSRQVSKNQIARAVSYDKCRGRSDGSLGPVLMHVGHLVSLKEKFTFRPPLLPFSSTLPESRLPELGCQFHDSKHLKVVPTSVIVRPRQNAFLMMTVLDPHPIIGDTGITVQEKNLYKYIEKVRSSKSALEESEGNAYDLTTVITSLGFLWNACQCEQLDWRVTVSSDGTADVFSNDWTLLTMGVISFACLK</sequence>
<dbReference type="InParanoid" id="A0A1E7ELJ7"/>
<protein>
    <submittedName>
        <fullName evidence="2">Uncharacterized protein</fullName>
    </submittedName>
</protein>
<proteinExistence type="predicted"/>
<evidence type="ECO:0000313" key="3">
    <source>
        <dbReference type="Proteomes" id="UP000095751"/>
    </source>
</evidence>
<organism evidence="2 3">
    <name type="scientific">Fragilariopsis cylindrus CCMP1102</name>
    <dbReference type="NCBI Taxonomy" id="635003"/>
    <lineage>
        <taxon>Eukaryota</taxon>
        <taxon>Sar</taxon>
        <taxon>Stramenopiles</taxon>
        <taxon>Ochrophyta</taxon>
        <taxon>Bacillariophyta</taxon>
        <taxon>Bacillariophyceae</taxon>
        <taxon>Bacillariophycidae</taxon>
        <taxon>Bacillariales</taxon>
        <taxon>Bacillariaceae</taxon>
        <taxon>Fragilariopsis</taxon>
    </lineage>
</organism>
<dbReference type="Proteomes" id="UP000095751">
    <property type="component" value="Unassembled WGS sequence"/>
</dbReference>
<feature type="compositionally biased region" description="Polar residues" evidence="1">
    <location>
        <begin position="1"/>
        <end position="10"/>
    </location>
</feature>
<accession>A0A1E7ELJ7</accession>
<name>A0A1E7ELJ7_9STRA</name>
<evidence type="ECO:0000256" key="1">
    <source>
        <dbReference type="SAM" id="MobiDB-lite"/>
    </source>
</evidence>
<dbReference type="AlphaFoldDB" id="A0A1E7ELJ7"/>
<dbReference type="EMBL" id="KV784398">
    <property type="protein sequence ID" value="OEU06792.1"/>
    <property type="molecule type" value="Genomic_DNA"/>
</dbReference>
<dbReference type="KEGG" id="fcy:FRACYDRAFT_253273"/>
<keyword evidence="3" id="KW-1185">Reference proteome</keyword>
<gene>
    <name evidence="2" type="ORF">FRACYDRAFT_253273</name>
</gene>